<dbReference type="RefSeq" id="WP_344142245.1">
    <property type="nucleotide sequence ID" value="NZ_BAAAQI010000004.1"/>
</dbReference>
<dbReference type="Proteomes" id="UP001595858">
    <property type="component" value="Unassembled WGS sequence"/>
</dbReference>
<feature type="region of interest" description="Disordered" evidence="1">
    <location>
        <begin position="350"/>
        <end position="410"/>
    </location>
</feature>
<feature type="compositionally biased region" description="Low complexity" evidence="1">
    <location>
        <begin position="391"/>
        <end position="410"/>
    </location>
</feature>
<name>A0ABV9SPS6_9ACTN</name>
<feature type="region of interest" description="Disordered" evidence="1">
    <location>
        <begin position="288"/>
        <end position="307"/>
    </location>
</feature>
<proteinExistence type="predicted"/>
<keyword evidence="3" id="KW-1185">Reference proteome</keyword>
<gene>
    <name evidence="2" type="ORF">ACFPCZ_12805</name>
</gene>
<evidence type="ECO:0008006" key="4">
    <source>
        <dbReference type="Google" id="ProtNLM"/>
    </source>
</evidence>
<dbReference type="EMBL" id="JBHSIY010000010">
    <property type="protein sequence ID" value="MFC4867510.1"/>
    <property type="molecule type" value="Genomic_DNA"/>
</dbReference>
<evidence type="ECO:0000313" key="2">
    <source>
        <dbReference type="EMBL" id="MFC4867510.1"/>
    </source>
</evidence>
<feature type="region of interest" description="Disordered" evidence="1">
    <location>
        <begin position="36"/>
        <end position="55"/>
    </location>
</feature>
<comment type="caution">
    <text evidence="2">The sequence shown here is derived from an EMBL/GenBank/DDBJ whole genome shotgun (WGS) entry which is preliminary data.</text>
</comment>
<protein>
    <recommendedName>
        <fullName evidence="4">Lipoprotein</fullName>
    </recommendedName>
</protein>
<sequence>MSPVQPTTRRSRGLLTSVAAAAAVVIGASGCSIDLSEFRPGGGEEPSPSPTPVDAAPLLESALDTLRDQPAVAVQGQVSETKNSVVSDVSLTTTSGGTTSGTVQTNENEAEVVQADGKLFASAPSEFWLDKSIANPDSDEYDGSWVRISGSQLGIDPAATLAPDALADILSGMAPNGGKAKLENLDGTTAYRVDLQGSGNSRVWIGEESGELLRAEVEELTPEGAESGPRTRLDFTAPETGDVQTLYEDVLTVANGELKGAPDARMPVNWNEQLSLDCETGGSCTVSGTVKDDSSSTDNGGGGDLSVTVRMDAKVSNDELGSKKCNDSGTLKSGGTVDLSCGVDFNLAPSSSPVSYEMSGDAQLSTSALSGDARSALVSAIEEERDAAADGSTPSAGASESPAAEETGGN</sequence>
<reference evidence="3" key="1">
    <citation type="journal article" date="2019" name="Int. J. Syst. Evol. Microbiol.">
        <title>The Global Catalogue of Microorganisms (GCM) 10K type strain sequencing project: providing services to taxonomists for standard genome sequencing and annotation.</title>
        <authorList>
            <consortium name="The Broad Institute Genomics Platform"/>
            <consortium name="The Broad Institute Genome Sequencing Center for Infectious Disease"/>
            <person name="Wu L."/>
            <person name="Ma J."/>
        </authorList>
    </citation>
    <scope>NUCLEOTIDE SEQUENCE [LARGE SCALE GENOMIC DNA]</scope>
    <source>
        <strain evidence="3">CGMCC 4.7304</strain>
    </source>
</reference>
<evidence type="ECO:0000313" key="3">
    <source>
        <dbReference type="Proteomes" id="UP001595858"/>
    </source>
</evidence>
<evidence type="ECO:0000256" key="1">
    <source>
        <dbReference type="SAM" id="MobiDB-lite"/>
    </source>
</evidence>
<accession>A0ABV9SPS6</accession>
<dbReference type="Gene3D" id="2.50.20.20">
    <property type="match status" value="1"/>
</dbReference>
<organism evidence="2 3">
    <name type="scientific">Streptomonospora arabica</name>
    <dbReference type="NCBI Taxonomy" id="412417"/>
    <lineage>
        <taxon>Bacteria</taxon>
        <taxon>Bacillati</taxon>
        <taxon>Actinomycetota</taxon>
        <taxon>Actinomycetes</taxon>
        <taxon>Streptosporangiales</taxon>
        <taxon>Nocardiopsidaceae</taxon>
        <taxon>Streptomonospora</taxon>
    </lineage>
</organism>